<name>L1JJ42_GUITC</name>
<dbReference type="GeneID" id="17304619"/>
<evidence type="ECO:0000259" key="3">
    <source>
        <dbReference type="PROSITE" id="PS51344"/>
    </source>
</evidence>
<dbReference type="KEGG" id="gtt:GUITHDRAFT_106249"/>
<dbReference type="GO" id="GO:0005673">
    <property type="term" value="C:transcription factor TFIIE complex"/>
    <property type="evidence" value="ECO:0007669"/>
    <property type="project" value="TreeGrafter"/>
</dbReference>
<organism evidence="4">
    <name type="scientific">Guillardia theta (strain CCMP2712)</name>
    <name type="common">Cryptophyte</name>
    <dbReference type="NCBI Taxonomy" id="905079"/>
    <lineage>
        <taxon>Eukaryota</taxon>
        <taxon>Cryptophyceae</taxon>
        <taxon>Pyrenomonadales</taxon>
        <taxon>Geminigeraceae</taxon>
        <taxon>Guillardia</taxon>
    </lineage>
</organism>
<protein>
    <recommendedName>
        <fullName evidence="3">HTH TFE/IIEalpha-type domain-containing protein</fullName>
    </recommendedName>
</protein>
<reference evidence="4 6" key="1">
    <citation type="journal article" date="2012" name="Nature">
        <title>Algal genomes reveal evolutionary mosaicism and the fate of nucleomorphs.</title>
        <authorList>
            <consortium name="DOE Joint Genome Institute"/>
            <person name="Curtis B.A."/>
            <person name="Tanifuji G."/>
            <person name="Burki F."/>
            <person name="Gruber A."/>
            <person name="Irimia M."/>
            <person name="Maruyama S."/>
            <person name="Arias M.C."/>
            <person name="Ball S.G."/>
            <person name="Gile G.H."/>
            <person name="Hirakawa Y."/>
            <person name="Hopkins J.F."/>
            <person name="Kuo A."/>
            <person name="Rensing S.A."/>
            <person name="Schmutz J."/>
            <person name="Symeonidi A."/>
            <person name="Elias M."/>
            <person name="Eveleigh R.J."/>
            <person name="Herman E.K."/>
            <person name="Klute M.J."/>
            <person name="Nakayama T."/>
            <person name="Obornik M."/>
            <person name="Reyes-Prieto A."/>
            <person name="Armbrust E.V."/>
            <person name="Aves S.J."/>
            <person name="Beiko R.G."/>
            <person name="Coutinho P."/>
            <person name="Dacks J.B."/>
            <person name="Durnford D.G."/>
            <person name="Fast N.M."/>
            <person name="Green B.R."/>
            <person name="Grisdale C.J."/>
            <person name="Hempel F."/>
            <person name="Henrissat B."/>
            <person name="Hoppner M.P."/>
            <person name="Ishida K."/>
            <person name="Kim E."/>
            <person name="Koreny L."/>
            <person name="Kroth P.G."/>
            <person name="Liu Y."/>
            <person name="Malik S.B."/>
            <person name="Maier U.G."/>
            <person name="McRose D."/>
            <person name="Mock T."/>
            <person name="Neilson J.A."/>
            <person name="Onodera N.T."/>
            <person name="Poole A.M."/>
            <person name="Pritham E.J."/>
            <person name="Richards T.A."/>
            <person name="Rocap G."/>
            <person name="Roy S.W."/>
            <person name="Sarai C."/>
            <person name="Schaack S."/>
            <person name="Shirato S."/>
            <person name="Slamovits C.H."/>
            <person name="Spencer D.F."/>
            <person name="Suzuki S."/>
            <person name="Worden A.Z."/>
            <person name="Zauner S."/>
            <person name="Barry K."/>
            <person name="Bell C."/>
            <person name="Bharti A.K."/>
            <person name="Crow J.A."/>
            <person name="Grimwood J."/>
            <person name="Kramer R."/>
            <person name="Lindquist E."/>
            <person name="Lucas S."/>
            <person name="Salamov A."/>
            <person name="McFadden G.I."/>
            <person name="Lane C.E."/>
            <person name="Keeling P.J."/>
            <person name="Gray M.W."/>
            <person name="Grigoriev I.V."/>
            <person name="Archibald J.M."/>
        </authorList>
    </citation>
    <scope>NUCLEOTIDE SEQUENCE</scope>
    <source>
        <strain evidence="4 6">CCMP2712</strain>
    </source>
</reference>
<feature type="domain" description="HTH TFE/IIEalpha-type" evidence="3">
    <location>
        <begin position="13"/>
        <end position="107"/>
    </location>
</feature>
<dbReference type="STRING" id="905079.L1JJ42"/>
<dbReference type="Gene3D" id="1.10.10.10">
    <property type="entry name" value="Winged helix-like DNA-binding domain superfamily/Winged helix DNA-binding domain"/>
    <property type="match status" value="1"/>
</dbReference>
<evidence type="ECO:0000256" key="2">
    <source>
        <dbReference type="ARBA" id="ARBA00023163"/>
    </source>
</evidence>
<dbReference type="SUPFAM" id="SSF46785">
    <property type="entry name" value="Winged helix' DNA-binding domain"/>
    <property type="match status" value="1"/>
</dbReference>
<dbReference type="GO" id="GO:0006367">
    <property type="term" value="P:transcription initiation at RNA polymerase II promoter"/>
    <property type="evidence" value="ECO:0007669"/>
    <property type="project" value="InterPro"/>
</dbReference>
<dbReference type="InterPro" id="IPR017919">
    <property type="entry name" value="TFIIE/TFIIEa_HTH"/>
</dbReference>
<dbReference type="EnsemblProtists" id="EKX48174">
    <property type="protein sequence ID" value="EKX48174"/>
    <property type="gene ID" value="GUITHDRAFT_106249"/>
</dbReference>
<dbReference type="PANTHER" id="PTHR13097:SF7">
    <property type="entry name" value="GENERAL TRANSCRIPTION FACTOR IIE SUBUNIT 1"/>
    <property type="match status" value="1"/>
</dbReference>
<keyword evidence="1" id="KW-0805">Transcription regulation</keyword>
<keyword evidence="2" id="KW-0804">Transcription</keyword>
<gene>
    <name evidence="4" type="ORF">GUITHDRAFT_106249</name>
</gene>
<dbReference type="InterPro" id="IPR036388">
    <property type="entry name" value="WH-like_DNA-bd_sf"/>
</dbReference>
<dbReference type="InterPro" id="IPR039997">
    <property type="entry name" value="TFE"/>
</dbReference>
<evidence type="ECO:0000313" key="4">
    <source>
        <dbReference type="EMBL" id="EKX48174.1"/>
    </source>
</evidence>
<dbReference type="OrthoDB" id="361102at2759"/>
<dbReference type="Proteomes" id="UP000011087">
    <property type="component" value="Unassembled WGS sequence"/>
</dbReference>
<dbReference type="PROSITE" id="PS51344">
    <property type="entry name" value="HTH_TFE_IIE"/>
    <property type="match status" value="1"/>
</dbReference>
<evidence type="ECO:0000313" key="5">
    <source>
        <dbReference type="EnsemblProtists" id="EKX48174"/>
    </source>
</evidence>
<reference evidence="6" key="2">
    <citation type="submission" date="2012-11" db="EMBL/GenBank/DDBJ databases">
        <authorList>
            <person name="Kuo A."/>
            <person name="Curtis B.A."/>
            <person name="Tanifuji G."/>
            <person name="Burki F."/>
            <person name="Gruber A."/>
            <person name="Irimia M."/>
            <person name="Maruyama S."/>
            <person name="Arias M.C."/>
            <person name="Ball S.G."/>
            <person name="Gile G.H."/>
            <person name="Hirakawa Y."/>
            <person name="Hopkins J.F."/>
            <person name="Rensing S.A."/>
            <person name="Schmutz J."/>
            <person name="Symeonidi A."/>
            <person name="Elias M."/>
            <person name="Eveleigh R.J."/>
            <person name="Herman E.K."/>
            <person name="Klute M.J."/>
            <person name="Nakayama T."/>
            <person name="Obornik M."/>
            <person name="Reyes-Prieto A."/>
            <person name="Armbrust E.V."/>
            <person name="Aves S.J."/>
            <person name="Beiko R.G."/>
            <person name="Coutinho P."/>
            <person name="Dacks J.B."/>
            <person name="Durnford D.G."/>
            <person name="Fast N.M."/>
            <person name="Green B.R."/>
            <person name="Grisdale C."/>
            <person name="Hempe F."/>
            <person name="Henrissat B."/>
            <person name="Hoppner M.P."/>
            <person name="Ishida K.-I."/>
            <person name="Kim E."/>
            <person name="Koreny L."/>
            <person name="Kroth P.G."/>
            <person name="Liu Y."/>
            <person name="Malik S.-B."/>
            <person name="Maier U.G."/>
            <person name="McRose D."/>
            <person name="Mock T."/>
            <person name="Neilson J.A."/>
            <person name="Onodera N.T."/>
            <person name="Poole A.M."/>
            <person name="Pritham E.J."/>
            <person name="Richards T.A."/>
            <person name="Rocap G."/>
            <person name="Roy S.W."/>
            <person name="Sarai C."/>
            <person name="Schaack S."/>
            <person name="Shirato S."/>
            <person name="Slamovits C.H."/>
            <person name="Spencer D.F."/>
            <person name="Suzuki S."/>
            <person name="Worden A.Z."/>
            <person name="Zauner S."/>
            <person name="Barry K."/>
            <person name="Bell C."/>
            <person name="Bharti A.K."/>
            <person name="Crow J.A."/>
            <person name="Grimwood J."/>
            <person name="Kramer R."/>
            <person name="Lindquist E."/>
            <person name="Lucas S."/>
            <person name="Salamov A."/>
            <person name="McFadden G.I."/>
            <person name="Lane C.E."/>
            <person name="Keeling P.J."/>
            <person name="Gray M.W."/>
            <person name="Grigoriev I.V."/>
            <person name="Archibald J.M."/>
        </authorList>
    </citation>
    <scope>NUCLEOTIDE SEQUENCE</scope>
    <source>
        <strain evidence="6">CCMP2712</strain>
    </source>
</reference>
<proteinExistence type="predicted"/>
<dbReference type="InterPro" id="IPR036390">
    <property type="entry name" value="WH_DNA-bd_sf"/>
</dbReference>
<dbReference type="SMART" id="SM00531">
    <property type="entry name" value="TFIIE"/>
    <property type="match status" value="1"/>
</dbReference>
<evidence type="ECO:0000313" key="6">
    <source>
        <dbReference type="Proteomes" id="UP000011087"/>
    </source>
</evidence>
<dbReference type="PANTHER" id="PTHR13097">
    <property type="entry name" value="TRANSCRIPTION INITIATION FACTOR IIE, ALPHA SUBUNIT"/>
    <property type="match status" value="1"/>
</dbReference>
<accession>L1JJ42</accession>
<dbReference type="InterPro" id="IPR024550">
    <property type="entry name" value="TFIIEa/SarR/Rpc3_HTH_dom"/>
</dbReference>
<evidence type="ECO:0000256" key="1">
    <source>
        <dbReference type="ARBA" id="ARBA00023015"/>
    </source>
</evidence>
<dbReference type="InterPro" id="IPR002853">
    <property type="entry name" value="TFIIE_asu"/>
</dbReference>
<dbReference type="HOGENOM" id="CLU_1386499_0_0_1"/>
<dbReference type="Pfam" id="PF02002">
    <property type="entry name" value="TFIIE_alpha"/>
    <property type="match status" value="1"/>
</dbReference>
<dbReference type="AlphaFoldDB" id="L1JJ42"/>
<dbReference type="EMBL" id="JH992987">
    <property type="protein sequence ID" value="EKX48174.1"/>
    <property type="molecule type" value="Genomic_DNA"/>
</dbReference>
<dbReference type="RefSeq" id="XP_005835154.1">
    <property type="nucleotide sequence ID" value="XM_005835097.1"/>
</dbReference>
<reference evidence="5" key="3">
    <citation type="submission" date="2016-03" db="UniProtKB">
        <authorList>
            <consortium name="EnsemblProtists"/>
        </authorList>
    </citation>
    <scope>IDENTIFICATION</scope>
</reference>
<keyword evidence="6" id="KW-1185">Reference proteome</keyword>
<dbReference type="PaxDb" id="55529-EKX48174"/>
<sequence>MEVKNNMVQMKVMEEIARMVVRAFYDEETVIVMDVVMFMTKQSGSSVRDEDVAAEAKLQHKSVRRVLSKLEKNYLVKSFTRKETRGGKEMMQQYWRIDYKMLIDAIKLRIHRMKKALHVMPVEAITKYMCNNCTDDDGNHPCWDEHDVQQLQFGIECFEVEKSNDHGGQADIHQRMQKQLSRLIDALKKSEEVHNTC</sequence>